<evidence type="ECO:0000256" key="4">
    <source>
        <dbReference type="ARBA" id="ARBA00019595"/>
    </source>
</evidence>
<comment type="similarity">
    <text evidence="7">Belongs to the dTDP-4-dehydrorhamnose 3,5-epimerase family.</text>
</comment>
<feature type="active site" description="Proton acceptor" evidence="5">
    <location>
        <position position="62"/>
    </location>
</feature>
<dbReference type="GO" id="GO:0005829">
    <property type="term" value="C:cytosol"/>
    <property type="evidence" value="ECO:0007669"/>
    <property type="project" value="TreeGrafter"/>
</dbReference>
<dbReference type="AlphaFoldDB" id="A0A177NJ49"/>
<gene>
    <name evidence="8" type="ORF">A1355_06215</name>
</gene>
<dbReference type="STRING" id="702114.A1355_06215"/>
<dbReference type="EC" id="5.1.3.13" evidence="3 7"/>
<evidence type="ECO:0000313" key="8">
    <source>
        <dbReference type="EMBL" id="OAI18156.1"/>
    </source>
</evidence>
<comment type="function">
    <text evidence="2 7">Catalyzes the epimerization of the C3' and C5'positions of dTDP-6-deoxy-D-xylo-4-hexulose, forming dTDP-6-deoxy-L-lyxo-4-hexulose.</text>
</comment>
<dbReference type="CDD" id="cd00438">
    <property type="entry name" value="cupin_RmlC"/>
    <property type="match status" value="1"/>
</dbReference>
<dbReference type="RefSeq" id="WP_064028829.1">
    <property type="nucleotide sequence ID" value="NZ_LUUK01000172.1"/>
</dbReference>
<organism evidence="8 9">
    <name type="scientific">Methylomonas koyamae</name>
    <dbReference type="NCBI Taxonomy" id="702114"/>
    <lineage>
        <taxon>Bacteria</taxon>
        <taxon>Pseudomonadati</taxon>
        <taxon>Pseudomonadota</taxon>
        <taxon>Gammaproteobacteria</taxon>
        <taxon>Methylococcales</taxon>
        <taxon>Methylococcaceae</taxon>
        <taxon>Methylomonas</taxon>
    </lineage>
</organism>
<evidence type="ECO:0000256" key="1">
    <source>
        <dbReference type="ARBA" id="ARBA00001298"/>
    </source>
</evidence>
<comment type="caution">
    <text evidence="8">The sequence shown here is derived from an EMBL/GenBank/DDBJ whole genome shotgun (WGS) entry which is preliminary data.</text>
</comment>
<reference evidence="9" key="1">
    <citation type="submission" date="2016-03" db="EMBL/GenBank/DDBJ databases">
        <authorList>
            <person name="Heylen K."/>
            <person name="De Vos P."/>
            <person name="Vekeman B."/>
        </authorList>
    </citation>
    <scope>NUCLEOTIDE SEQUENCE [LARGE SCALE GENOMIC DNA]</scope>
    <source>
        <strain evidence="9">R-45383</strain>
    </source>
</reference>
<dbReference type="EMBL" id="LUUK01000172">
    <property type="protein sequence ID" value="OAI18156.1"/>
    <property type="molecule type" value="Genomic_DNA"/>
</dbReference>
<evidence type="ECO:0000256" key="7">
    <source>
        <dbReference type="RuleBase" id="RU364069"/>
    </source>
</evidence>
<dbReference type="InterPro" id="IPR011051">
    <property type="entry name" value="RmlC_Cupin_sf"/>
</dbReference>
<dbReference type="PANTHER" id="PTHR21047">
    <property type="entry name" value="DTDP-6-DEOXY-D-GLUCOSE-3,5 EPIMERASE"/>
    <property type="match status" value="1"/>
</dbReference>
<dbReference type="InterPro" id="IPR014710">
    <property type="entry name" value="RmlC-like_jellyroll"/>
</dbReference>
<name>A0A177NJ49_9GAMM</name>
<dbReference type="GO" id="GO:0008830">
    <property type="term" value="F:dTDP-4-dehydrorhamnose 3,5-epimerase activity"/>
    <property type="evidence" value="ECO:0007669"/>
    <property type="project" value="UniProtKB-UniRule"/>
</dbReference>
<comment type="pathway">
    <text evidence="7">Carbohydrate biosynthesis; dTDP-L-rhamnose biosynthesis.</text>
</comment>
<dbReference type="GO" id="GO:0019305">
    <property type="term" value="P:dTDP-rhamnose biosynthetic process"/>
    <property type="evidence" value="ECO:0007669"/>
    <property type="project" value="UniProtKB-UniRule"/>
</dbReference>
<evidence type="ECO:0000256" key="3">
    <source>
        <dbReference type="ARBA" id="ARBA00012098"/>
    </source>
</evidence>
<evidence type="ECO:0000256" key="2">
    <source>
        <dbReference type="ARBA" id="ARBA00001997"/>
    </source>
</evidence>
<evidence type="ECO:0000256" key="6">
    <source>
        <dbReference type="PIRSR" id="PIRSR600888-3"/>
    </source>
</evidence>
<feature type="site" description="Participates in a stacking interaction with the thymidine ring of dTDP-4-oxo-6-deoxyglucose" evidence="6">
    <location>
        <position position="138"/>
    </location>
</feature>
<dbReference type="Proteomes" id="UP000077628">
    <property type="component" value="Unassembled WGS sequence"/>
</dbReference>
<evidence type="ECO:0000256" key="5">
    <source>
        <dbReference type="PIRSR" id="PIRSR600888-1"/>
    </source>
</evidence>
<dbReference type="SUPFAM" id="SSF51182">
    <property type="entry name" value="RmlC-like cupins"/>
    <property type="match status" value="1"/>
</dbReference>
<keyword evidence="7" id="KW-0413">Isomerase</keyword>
<keyword evidence="9" id="KW-1185">Reference proteome</keyword>
<dbReference type="UniPathway" id="UPA00124"/>
<comment type="subunit">
    <text evidence="7">Homodimer.</text>
</comment>
<feature type="active site" description="Proton donor" evidence="5">
    <location>
        <position position="132"/>
    </location>
</feature>
<dbReference type="Pfam" id="PF00908">
    <property type="entry name" value="dTDP_sugar_isom"/>
    <property type="match status" value="1"/>
</dbReference>
<protein>
    <recommendedName>
        <fullName evidence="4 7">dTDP-4-dehydrorhamnose 3,5-epimerase</fullName>
        <ecNumber evidence="3 7">5.1.3.13</ecNumber>
    </recommendedName>
    <alternativeName>
        <fullName evidence="7">Thymidine diphospho-4-keto-rhamnose 3,5-epimerase</fullName>
    </alternativeName>
</protein>
<sequence>MKQLPTPLAGVVVVETQAFQDSRGGFARWFCEDELAQAVGARRIVQINHSLTHSVGAVRGLHYQRPPHAETKLVRCLRGRVWDVVLDLRTDSPTFLQWHAEELSADNARMLVIPEGCAHGFQVLEAASELLYLHTAAYCPEAEAGVSPTDPAVQIAWPLPIGDLSARDSQHPALPPDFRGIAL</sequence>
<dbReference type="OrthoDB" id="9800680at2"/>
<dbReference type="PANTHER" id="PTHR21047:SF2">
    <property type="entry name" value="THYMIDINE DIPHOSPHO-4-KETO-RHAMNOSE 3,5-EPIMERASE"/>
    <property type="match status" value="1"/>
</dbReference>
<dbReference type="NCBIfam" id="TIGR01221">
    <property type="entry name" value="rmlC"/>
    <property type="match status" value="1"/>
</dbReference>
<proteinExistence type="inferred from homology"/>
<dbReference type="InterPro" id="IPR000888">
    <property type="entry name" value="RmlC-like"/>
</dbReference>
<dbReference type="Gene3D" id="2.60.120.10">
    <property type="entry name" value="Jelly Rolls"/>
    <property type="match status" value="1"/>
</dbReference>
<accession>A0A177NJ49</accession>
<evidence type="ECO:0000313" key="9">
    <source>
        <dbReference type="Proteomes" id="UP000077628"/>
    </source>
</evidence>
<comment type="catalytic activity">
    <reaction evidence="1 7">
        <text>dTDP-4-dehydro-6-deoxy-alpha-D-glucose = dTDP-4-dehydro-beta-L-rhamnose</text>
        <dbReference type="Rhea" id="RHEA:16969"/>
        <dbReference type="ChEBI" id="CHEBI:57649"/>
        <dbReference type="ChEBI" id="CHEBI:62830"/>
        <dbReference type="EC" id="5.1.3.13"/>
    </reaction>
</comment>
<dbReference type="GO" id="GO:0000271">
    <property type="term" value="P:polysaccharide biosynthetic process"/>
    <property type="evidence" value="ECO:0007669"/>
    <property type="project" value="TreeGrafter"/>
</dbReference>